<dbReference type="InterPro" id="IPR027417">
    <property type="entry name" value="P-loop_NTPase"/>
</dbReference>
<dbReference type="AlphaFoldDB" id="A0A815PK64"/>
<name>A0A815PK64_9BILA</name>
<dbReference type="EMBL" id="CAJOBE010002636">
    <property type="protein sequence ID" value="CAF3834587.1"/>
    <property type="molecule type" value="Genomic_DNA"/>
</dbReference>
<organism evidence="2 4">
    <name type="scientific">Rotaria sordida</name>
    <dbReference type="NCBI Taxonomy" id="392033"/>
    <lineage>
        <taxon>Eukaryota</taxon>
        <taxon>Metazoa</taxon>
        <taxon>Spiralia</taxon>
        <taxon>Gnathifera</taxon>
        <taxon>Rotifera</taxon>
        <taxon>Eurotatoria</taxon>
        <taxon>Bdelloidea</taxon>
        <taxon>Philodinida</taxon>
        <taxon>Philodinidae</taxon>
        <taxon>Rotaria</taxon>
    </lineage>
</organism>
<dbReference type="EMBL" id="CAJNOU010004660">
    <property type="protein sequence ID" value="CAF1449973.1"/>
    <property type="molecule type" value="Genomic_DNA"/>
</dbReference>
<evidence type="ECO:0000313" key="4">
    <source>
        <dbReference type="Proteomes" id="UP000663889"/>
    </source>
</evidence>
<reference evidence="2" key="1">
    <citation type="submission" date="2021-02" db="EMBL/GenBank/DDBJ databases">
        <authorList>
            <person name="Nowell W R."/>
        </authorList>
    </citation>
    <scope>NUCLEOTIDE SEQUENCE</scope>
</reference>
<dbReference type="SUPFAM" id="SSF52540">
    <property type="entry name" value="P-loop containing nucleoside triphosphate hydrolases"/>
    <property type="match status" value="1"/>
</dbReference>
<gene>
    <name evidence="3" type="ORF">FNK824_LOCUS16965</name>
    <name evidence="2" type="ORF">SEV965_LOCUS33638</name>
</gene>
<evidence type="ECO:0000313" key="3">
    <source>
        <dbReference type="EMBL" id="CAF3834587.1"/>
    </source>
</evidence>
<protein>
    <recommendedName>
        <fullName evidence="5">Replication-associated protein</fullName>
    </recommendedName>
</protein>
<evidence type="ECO:0000313" key="2">
    <source>
        <dbReference type="EMBL" id="CAF1449973.1"/>
    </source>
</evidence>
<dbReference type="Proteomes" id="UP000663889">
    <property type="component" value="Unassembled WGS sequence"/>
</dbReference>
<accession>A0A815PK64</accession>
<feature type="region of interest" description="Disordered" evidence="1">
    <location>
        <begin position="495"/>
        <end position="515"/>
    </location>
</feature>
<sequence>MASSYSSAVNKVYDCTQNKSIEQNRIAVSNNDKNIRQYNISEIDLSQSPEDDRCPRFFQPKGLVRMENDSDTPDEDDCFKNHDLKIAALEMERAHFTKIITATQQNNDFDSTNVSDDDDHRIISQAIIKKLDHAFESTKLAINTEAIEARSNPNMSNHYRPYPPVERTGIIHDHDRPFAEYGHLDATSISQNANFDWNGMKNDHRRETTKKRMQRKSWAITSWSDVPRVHCNYQVTHNDIAWNEYCKKGGDFIEFGEFKSPSSRGSKYWPDLPSNLLNTSSGSSSSLNDIHNEMPRQKSVRNIAEERRQRKIITAERALLLAQTDVTKAMNLVREAMPLEFMTHSSWYENAAMNRWIRHHFSRKSRAKCLVLIGPTGTGKTSFALSLPGTVNYFKGRWNLDNWNPMARYSIYDDIGWDNFEKMNYPSKKDLLTQNGLTGVTDKITVFSMYDFYSKDEGSLTAEPQTKDAEEEAEYWKKRAYIYRMKPGEYFYKRRQRHGSDSSNSSIGSNEERIGDPNEFINAERCWLQQQKLRIVAHEHLDII</sequence>
<proteinExistence type="predicted"/>
<comment type="caution">
    <text evidence="2">The sequence shown here is derived from an EMBL/GenBank/DDBJ whole genome shotgun (WGS) entry which is preliminary data.</text>
</comment>
<evidence type="ECO:0008006" key="5">
    <source>
        <dbReference type="Google" id="ProtNLM"/>
    </source>
</evidence>
<evidence type="ECO:0000256" key="1">
    <source>
        <dbReference type="SAM" id="MobiDB-lite"/>
    </source>
</evidence>
<dbReference type="Proteomes" id="UP000663874">
    <property type="component" value="Unassembled WGS sequence"/>
</dbReference>